<organism evidence="1">
    <name type="scientific">Zea mays</name>
    <name type="common">Maize</name>
    <dbReference type="NCBI Taxonomy" id="4577"/>
    <lineage>
        <taxon>Eukaryota</taxon>
        <taxon>Viridiplantae</taxon>
        <taxon>Streptophyta</taxon>
        <taxon>Embryophyta</taxon>
        <taxon>Tracheophyta</taxon>
        <taxon>Spermatophyta</taxon>
        <taxon>Magnoliopsida</taxon>
        <taxon>Liliopsida</taxon>
        <taxon>Poales</taxon>
        <taxon>Poaceae</taxon>
        <taxon>PACMAD clade</taxon>
        <taxon>Panicoideae</taxon>
        <taxon>Andropogonodae</taxon>
        <taxon>Andropogoneae</taxon>
        <taxon>Tripsacinae</taxon>
        <taxon>Zea</taxon>
    </lineage>
</organism>
<proteinExistence type="predicted"/>
<name>A0A3L6EDV6_MAIZE</name>
<reference evidence="1" key="1">
    <citation type="journal article" date="2018" name="Nat. Genet.">
        <title>Extensive intraspecific gene order and gene structural variations between Mo17 and other maize genomes.</title>
        <authorList>
            <person name="Sun S."/>
            <person name="Zhou Y."/>
            <person name="Chen J."/>
            <person name="Shi J."/>
            <person name="Zhao H."/>
            <person name="Zhao H."/>
            <person name="Song W."/>
            <person name="Zhang M."/>
            <person name="Cui Y."/>
            <person name="Dong X."/>
            <person name="Liu H."/>
            <person name="Ma X."/>
            <person name="Jiao Y."/>
            <person name="Wang B."/>
            <person name="Wei X."/>
            <person name="Stein J.C."/>
            <person name="Glaubitz J.C."/>
            <person name="Lu F."/>
            <person name="Yu G."/>
            <person name="Liang C."/>
            <person name="Fengler K."/>
            <person name="Li B."/>
            <person name="Rafalski A."/>
            <person name="Schnable P.S."/>
            <person name="Ware D.H."/>
            <person name="Buckler E.S."/>
            <person name="Lai J."/>
        </authorList>
    </citation>
    <scope>NUCLEOTIDE SEQUENCE [LARGE SCALE GENOMIC DNA]</scope>
    <source>
        <tissue evidence="1">Seedling</tissue>
    </source>
</reference>
<comment type="caution">
    <text evidence="1">The sequence shown here is derived from an EMBL/GenBank/DDBJ whole genome shotgun (WGS) entry which is preliminary data.</text>
</comment>
<accession>A0A3L6EDV6</accession>
<protein>
    <submittedName>
        <fullName evidence="1">Uncharacterized protein</fullName>
    </submittedName>
</protein>
<dbReference type="AlphaFoldDB" id="A0A3L6EDV6"/>
<evidence type="ECO:0000313" key="1">
    <source>
        <dbReference type="EMBL" id="PWZ18995.1"/>
    </source>
</evidence>
<sequence>MTFAQRSDRCCSPLVFPAAAQVGDQAEVRSTVGEGQVGGFAPHGAMDPVESVLGECLHLGLSSTGKAV</sequence>
<dbReference type="EMBL" id="NCVQ01000007">
    <property type="protein sequence ID" value="PWZ18995.1"/>
    <property type="molecule type" value="Genomic_DNA"/>
</dbReference>
<dbReference type="Proteomes" id="UP000251960">
    <property type="component" value="Chromosome 6"/>
</dbReference>
<gene>
    <name evidence="1" type="ORF">Zm00014a_033186</name>
</gene>